<dbReference type="NCBIfam" id="TIGR02605">
    <property type="entry name" value="CxxC_CxxC_SSSS"/>
    <property type="match status" value="1"/>
</dbReference>
<comment type="caution">
    <text evidence="2">The sequence shown here is derived from an EMBL/GenBank/DDBJ whole genome shotgun (WGS) entry which is preliminary data.</text>
</comment>
<accession>A0A0F9KD39</accession>
<organism evidence="2">
    <name type="scientific">marine sediment metagenome</name>
    <dbReference type="NCBI Taxonomy" id="412755"/>
    <lineage>
        <taxon>unclassified sequences</taxon>
        <taxon>metagenomes</taxon>
        <taxon>ecological metagenomes</taxon>
    </lineage>
</organism>
<name>A0A0F9KD39_9ZZZZ</name>
<protein>
    <recommendedName>
        <fullName evidence="1">Putative regulatory protein FmdB zinc ribbon domain-containing protein</fullName>
    </recommendedName>
</protein>
<sequence length="51" mass="5923">MARYDFRCLKCKITVEETRPMSDSNKPSKCKKCGQKTERLYSSDICIIIFG</sequence>
<dbReference type="AlphaFoldDB" id="A0A0F9KD39"/>
<proteinExistence type="predicted"/>
<dbReference type="InterPro" id="IPR013429">
    <property type="entry name" value="Regulatory_FmdB_Zinc_ribbon"/>
</dbReference>
<reference evidence="2" key="1">
    <citation type="journal article" date="2015" name="Nature">
        <title>Complex archaea that bridge the gap between prokaryotes and eukaryotes.</title>
        <authorList>
            <person name="Spang A."/>
            <person name="Saw J.H."/>
            <person name="Jorgensen S.L."/>
            <person name="Zaremba-Niedzwiedzka K."/>
            <person name="Martijn J."/>
            <person name="Lind A.E."/>
            <person name="van Eijk R."/>
            <person name="Schleper C."/>
            <person name="Guy L."/>
            <person name="Ettema T.J."/>
        </authorList>
    </citation>
    <scope>NUCLEOTIDE SEQUENCE</scope>
</reference>
<dbReference type="Pfam" id="PF09723">
    <property type="entry name" value="Zn_ribbon_8"/>
    <property type="match status" value="1"/>
</dbReference>
<dbReference type="Gene3D" id="2.20.28.10">
    <property type="match status" value="1"/>
</dbReference>
<evidence type="ECO:0000313" key="2">
    <source>
        <dbReference type="EMBL" id="KKM72571.1"/>
    </source>
</evidence>
<feature type="domain" description="Putative regulatory protein FmdB zinc ribbon" evidence="1">
    <location>
        <begin position="1"/>
        <end position="42"/>
    </location>
</feature>
<dbReference type="EMBL" id="LAZR01009446">
    <property type="protein sequence ID" value="KKM72571.1"/>
    <property type="molecule type" value="Genomic_DNA"/>
</dbReference>
<dbReference type="SMART" id="SM00834">
    <property type="entry name" value="CxxC_CXXC_SSSS"/>
    <property type="match status" value="1"/>
</dbReference>
<evidence type="ECO:0000259" key="1">
    <source>
        <dbReference type="SMART" id="SM00834"/>
    </source>
</evidence>
<gene>
    <name evidence="2" type="ORF">LCGC14_1419190</name>
</gene>